<name>A0AAV4H2Y9_9GAST</name>
<sequence>MSEAELIDLEEIVKDYASGFLDSHQKKDADLKNPIIDWSRMFVTHGKAEYNEPMAPAMPVSHTLFSAVFANNTPTDKTYALRTERHTKSSCTISFSKTFSFGVSVSLRLTPPNPVIEANSGFRSDLSETQGQSQTFERQLVWSVDNSITVPPGFQTKAELVIKEDNYNGDFELPCHFEGTVLVTYENKKRELVSTVREHVKKIFARQRGFSNDDQGRPLFVVKGCCKCRYGVEQSVKLTETPLENHVEAEGQNAEG</sequence>
<dbReference type="Pfam" id="PF03318">
    <property type="entry name" value="ETX_MTX2"/>
    <property type="match status" value="1"/>
</dbReference>
<reference evidence="1 2" key="1">
    <citation type="journal article" date="2021" name="Elife">
        <title>Chloroplast acquisition without the gene transfer in kleptoplastic sea slugs, Plakobranchus ocellatus.</title>
        <authorList>
            <person name="Maeda T."/>
            <person name="Takahashi S."/>
            <person name="Yoshida T."/>
            <person name="Shimamura S."/>
            <person name="Takaki Y."/>
            <person name="Nagai Y."/>
            <person name="Toyoda A."/>
            <person name="Suzuki Y."/>
            <person name="Arimoto A."/>
            <person name="Ishii H."/>
            <person name="Satoh N."/>
            <person name="Nishiyama T."/>
            <person name="Hasebe M."/>
            <person name="Maruyama T."/>
            <person name="Minagawa J."/>
            <person name="Obokata J."/>
            <person name="Shigenobu S."/>
        </authorList>
    </citation>
    <scope>NUCLEOTIDE SEQUENCE [LARGE SCALE GENOMIC DNA]</scope>
</reference>
<organism evidence="1 2">
    <name type="scientific">Elysia marginata</name>
    <dbReference type="NCBI Taxonomy" id="1093978"/>
    <lineage>
        <taxon>Eukaryota</taxon>
        <taxon>Metazoa</taxon>
        <taxon>Spiralia</taxon>
        <taxon>Lophotrochozoa</taxon>
        <taxon>Mollusca</taxon>
        <taxon>Gastropoda</taxon>
        <taxon>Heterobranchia</taxon>
        <taxon>Euthyneura</taxon>
        <taxon>Panpulmonata</taxon>
        <taxon>Sacoglossa</taxon>
        <taxon>Placobranchoidea</taxon>
        <taxon>Plakobranchidae</taxon>
        <taxon>Elysia</taxon>
    </lineage>
</organism>
<dbReference type="CDD" id="cd20237">
    <property type="entry name" value="PFM_LIN24-like"/>
    <property type="match status" value="1"/>
</dbReference>
<dbReference type="PANTHER" id="PTHR39369:SF6">
    <property type="entry name" value="LIN-24 (TWENTY-FOUR) LIKE"/>
    <property type="match status" value="1"/>
</dbReference>
<dbReference type="PANTHER" id="PTHR39369">
    <property type="entry name" value="LIN-24 (TWENTY-FOUR) LIKE"/>
    <property type="match status" value="1"/>
</dbReference>
<dbReference type="InterPro" id="IPR004991">
    <property type="entry name" value="Aerolysin-like"/>
</dbReference>
<comment type="caution">
    <text evidence="1">The sequence shown here is derived from an EMBL/GenBank/DDBJ whole genome shotgun (WGS) entry which is preliminary data.</text>
</comment>
<evidence type="ECO:0000313" key="2">
    <source>
        <dbReference type="Proteomes" id="UP000762676"/>
    </source>
</evidence>
<gene>
    <name evidence="1" type="ORF">ElyMa_002602200</name>
</gene>
<evidence type="ECO:0000313" key="1">
    <source>
        <dbReference type="EMBL" id="GFR91825.1"/>
    </source>
</evidence>
<dbReference type="Gene3D" id="2.170.15.10">
    <property type="entry name" value="Proaerolysin, chain A, domain 3"/>
    <property type="match status" value="1"/>
</dbReference>
<evidence type="ECO:0008006" key="3">
    <source>
        <dbReference type="Google" id="ProtNLM"/>
    </source>
</evidence>
<dbReference type="EMBL" id="BMAT01005364">
    <property type="protein sequence ID" value="GFR91825.1"/>
    <property type="molecule type" value="Genomic_DNA"/>
</dbReference>
<accession>A0AAV4H2Y9</accession>
<dbReference type="Proteomes" id="UP000762676">
    <property type="component" value="Unassembled WGS sequence"/>
</dbReference>
<proteinExistence type="predicted"/>
<dbReference type="SUPFAM" id="SSF56973">
    <property type="entry name" value="Aerolisin/ETX pore-forming domain"/>
    <property type="match status" value="1"/>
</dbReference>
<keyword evidence="2" id="KW-1185">Reference proteome</keyword>
<dbReference type="AlphaFoldDB" id="A0AAV4H2Y9"/>
<protein>
    <recommendedName>
        <fullName evidence="3">MHD domain-containing protein</fullName>
    </recommendedName>
</protein>